<evidence type="ECO:0000256" key="2">
    <source>
        <dbReference type="ARBA" id="ARBA00022692"/>
    </source>
</evidence>
<feature type="transmembrane region" description="Helical" evidence="5">
    <location>
        <begin position="39"/>
        <end position="59"/>
    </location>
</feature>
<feature type="transmembrane region" description="Helical" evidence="5">
    <location>
        <begin position="7"/>
        <end position="33"/>
    </location>
</feature>
<accession>W6TDX8</accession>
<comment type="subcellular location">
    <subcellularLocation>
        <location evidence="5">Cell membrane</location>
        <topology evidence="5">Multi-pass membrane protein</topology>
    </subcellularLocation>
    <subcellularLocation>
        <location evidence="1">Membrane</location>
        <topology evidence="1">Multi-pass membrane protein</topology>
    </subcellularLocation>
</comment>
<dbReference type="AlphaFoldDB" id="W6TDX8"/>
<dbReference type="InterPro" id="IPR002781">
    <property type="entry name" value="TM_pro_TauE-like"/>
</dbReference>
<dbReference type="RefSeq" id="WP_021827769.1">
    <property type="nucleotide sequence ID" value="NZ_AWTR02000070.1"/>
</dbReference>
<dbReference type="OrthoDB" id="8559161at2"/>
<dbReference type="PANTHER" id="PTHR43701">
    <property type="entry name" value="MEMBRANE TRANSPORTER PROTEIN MJ0441-RELATED"/>
    <property type="match status" value="1"/>
</dbReference>
<feature type="transmembrane region" description="Helical" evidence="5">
    <location>
        <begin position="238"/>
        <end position="255"/>
    </location>
</feature>
<sequence length="256" mass="27735">MELLGYIALAAMGITLGLVGAGGSILTIPILVYLLNVPIILATSYSLIVVGSTAFMGLLRYRHHILFKKAVVFLIPSVFGVFTARHFMIPALPHTIGSLFIDKALVVLLLIFMSVAGYFMIKNSPLDAKNHLPKNQNIKVILIGLALGIIMGLLGAGGGFLIIPTLVLLMGFTMQEAVPTSLFIITVNSVIGFAADQHQFMADDWSNLAKYLAPAFFGMLTGLYIAKFIQGESLKKAFGYFVWVIGIAILIKEFIL</sequence>
<dbReference type="InterPro" id="IPR051598">
    <property type="entry name" value="TSUP/Inactive_protease-like"/>
</dbReference>
<gene>
    <name evidence="6" type="ORF">P618_200802</name>
</gene>
<evidence type="ECO:0000313" key="6">
    <source>
        <dbReference type="EMBL" id="ETZ07031.1"/>
    </source>
</evidence>
<feature type="transmembrane region" description="Helical" evidence="5">
    <location>
        <begin position="142"/>
        <end position="171"/>
    </location>
</feature>
<feature type="transmembrane region" description="Helical" evidence="5">
    <location>
        <begin position="104"/>
        <end position="121"/>
    </location>
</feature>
<feature type="transmembrane region" description="Helical" evidence="5">
    <location>
        <begin position="208"/>
        <end position="226"/>
    </location>
</feature>
<dbReference type="Pfam" id="PF01925">
    <property type="entry name" value="TauE"/>
    <property type="match status" value="1"/>
</dbReference>
<dbReference type="STRING" id="1399147.P618_200802"/>
<evidence type="ECO:0000313" key="7">
    <source>
        <dbReference type="Proteomes" id="UP000019112"/>
    </source>
</evidence>
<dbReference type="PANTHER" id="PTHR43701:SF2">
    <property type="entry name" value="MEMBRANE TRANSPORTER PROTEIN YJNA-RELATED"/>
    <property type="match status" value="1"/>
</dbReference>
<organism evidence="6 7">
    <name type="scientific">Holospora obtusa F1</name>
    <dbReference type="NCBI Taxonomy" id="1399147"/>
    <lineage>
        <taxon>Bacteria</taxon>
        <taxon>Pseudomonadati</taxon>
        <taxon>Pseudomonadota</taxon>
        <taxon>Alphaproteobacteria</taxon>
        <taxon>Holosporales</taxon>
        <taxon>Holosporaceae</taxon>
        <taxon>Holospora</taxon>
    </lineage>
</organism>
<dbReference type="EMBL" id="AWTR02000070">
    <property type="protein sequence ID" value="ETZ07031.1"/>
    <property type="molecule type" value="Genomic_DNA"/>
</dbReference>
<protein>
    <recommendedName>
        <fullName evidence="5">Probable membrane transporter protein</fullName>
    </recommendedName>
</protein>
<name>W6TDX8_HOLOB</name>
<reference evidence="6 7" key="1">
    <citation type="journal article" date="2014" name="FEMS Microbiol. Lett.">
        <title>Draft genome sequences of three Holospora species (Holospora obtusa, Holospora undulata, and Holospora elegans), endonuclear symbiotic bacteria of the ciliate Paramecium caudatum.</title>
        <authorList>
            <person name="Dohra H."/>
            <person name="Tanaka K."/>
            <person name="Suzuki T."/>
            <person name="Fujishima M."/>
            <person name="Suzuki H."/>
        </authorList>
    </citation>
    <scope>NUCLEOTIDE SEQUENCE [LARGE SCALE GENOMIC DNA]</scope>
    <source>
        <strain evidence="6 7">F1</strain>
    </source>
</reference>
<feature type="transmembrane region" description="Helical" evidence="5">
    <location>
        <begin position="177"/>
        <end position="196"/>
    </location>
</feature>
<proteinExistence type="inferred from homology"/>
<evidence type="ECO:0000256" key="1">
    <source>
        <dbReference type="ARBA" id="ARBA00004141"/>
    </source>
</evidence>
<keyword evidence="5" id="KW-1003">Cell membrane</keyword>
<comment type="caution">
    <text evidence="6">The sequence shown here is derived from an EMBL/GenBank/DDBJ whole genome shotgun (WGS) entry which is preliminary data.</text>
</comment>
<keyword evidence="4 5" id="KW-0472">Membrane</keyword>
<dbReference type="eggNOG" id="COG0730">
    <property type="taxonomic scope" value="Bacteria"/>
</dbReference>
<keyword evidence="3 5" id="KW-1133">Transmembrane helix</keyword>
<comment type="similarity">
    <text evidence="5">Belongs to the 4-toluene sulfonate uptake permease (TSUP) (TC 2.A.102) family.</text>
</comment>
<keyword evidence="7" id="KW-1185">Reference proteome</keyword>
<evidence type="ECO:0000256" key="4">
    <source>
        <dbReference type="ARBA" id="ARBA00023136"/>
    </source>
</evidence>
<dbReference type="GO" id="GO:0005886">
    <property type="term" value="C:plasma membrane"/>
    <property type="evidence" value="ECO:0007669"/>
    <property type="project" value="UniProtKB-SubCell"/>
</dbReference>
<feature type="transmembrane region" description="Helical" evidence="5">
    <location>
        <begin position="71"/>
        <end position="92"/>
    </location>
</feature>
<evidence type="ECO:0000256" key="3">
    <source>
        <dbReference type="ARBA" id="ARBA00022989"/>
    </source>
</evidence>
<keyword evidence="2 5" id="KW-0812">Transmembrane</keyword>
<evidence type="ECO:0000256" key="5">
    <source>
        <dbReference type="RuleBase" id="RU363041"/>
    </source>
</evidence>
<dbReference type="Proteomes" id="UP000019112">
    <property type="component" value="Unassembled WGS sequence"/>
</dbReference>